<proteinExistence type="predicted"/>
<feature type="region of interest" description="Disordered" evidence="1">
    <location>
        <begin position="26"/>
        <end position="102"/>
    </location>
</feature>
<comment type="caution">
    <text evidence="2">The sequence shown here is derived from an EMBL/GenBank/DDBJ whole genome shotgun (WGS) entry which is preliminary data.</text>
</comment>
<evidence type="ECO:0000256" key="1">
    <source>
        <dbReference type="SAM" id="MobiDB-lite"/>
    </source>
</evidence>
<organism evidence="2 3">
    <name type="scientific">Streptomyces glomeratus</name>
    <dbReference type="NCBI Taxonomy" id="284452"/>
    <lineage>
        <taxon>Bacteria</taxon>
        <taxon>Bacillati</taxon>
        <taxon>Actinomycetota</taxon>
        <taxon>Actinomycetes</taxon>
        <taxon>Kitasatosporales</taxon>
        <taxon>Streptomycetaceae</taxon>
        <taxon>Streptomyces</taxon>
    </lineage>
</organism>
<accession>A0ABP6LU70</accession>
<protein>
    <submittedName>
        <fullName evidence="2">Uncharacterized protein</fullName>
    </submittedName>
</protein>
<dbReference type="Proteomes" id="UP001501532">
    <property type="component" value="Unassembled WGS sequence"/>
</dbReference>
<keyword evidence="3" id="KW-1185">Reference proteome</keyword>
<dbReference type="EMBL" id="BAAAUF010000042">
    <property type="protein sequence ID" value="GAA3055722.1"/>
    <property type="molecule type" value="Genomic_DNA"/>
</dbReference>
<evidence type="ECO:0000313" key="2">
    <source>
        <dbReference type="EMBL" id="GAA3055722.1"/>
    </source>
</evidence>
<gene>
    <name evidence="2" type="ORF">GCM10010448_43940</name>
</gene>
<feature type="compositionally biased region" description="Low complexity" evidence="1">
    <location>
        <begin position="92"/>
        <end position="102"/>
    </location>
</feature>
<evidence type="ECO:0000313" key="3">
    <source>
        <dbReference type="Proteomes" id="UP001501532"/>
    </source>
</evidence>
<name>A0ABP6LU70_9ACTN</name>
<sequence>MRILPGRRRDMTLKMPSARALSVHMAPPAMGTGAGVVDRKVDRHRDGHRHHPGADRQEKAAAFPQIPQIEFGASLQTDQQKEEGHQSVVDPATQVQDQPAAAQAEAQLLFPCRPVQGREGVGPGQGG</sequence>
<reference evidence="3" key="1">
    <citation type="journal article" date="2019" name="Int. J. Syst. Evol. Microbiol.">
        <title>The Global Catalogue of Microorganisms (GCM) 10K type strain sequencing project: providing services to taxonomists for standard genome sequencing and annotation.</title>
        <authorList>
            <consortium name="The Broad Institute Genomics Platform"/>
            <consortium name="The Broad Institute Genome Sequencing Center for Infectious Disease"/>
            <person name="Wu L."/>
            <person name="Ma J."/>
        </authorList>
    </citation>
    <scope>NUCLEOTIDE SEQUENCE [LARGE SCALE GENOMIC DNA]</scope>
    <source>
        <strain evidence="3">JCM 9091</strain>
    </source>
</reference>